<organism evidence="7 8">
    <name type="scientific">Cruoricaptor ignavus</name>
    <dbReference type="NCBI Taxonomy" id="1118202"/>
    <lineage>
        <taxon>Bacteria</taxon>
        <taxon>Pseudomonadati</taxon>
        <taxon>Bacteroidota</taxon>
        <taxon>Flavobacteriia</taxon>
        <taxon>Flavobacteriales</taxon>
        <taxon>Weeksellaceae</taxon>
        <taxon>Cruoricaptor</taxon>
    </lineage>
</organism>
<dbReference type="GO" id="GO:0042276">
    <property type="term" value="P:error-prone translesion synthesis"/>
    <property type="evidence" value="ECO:0007669"/>
    <property type="project" value="TreeGrafter"/>
</dbReference>
<dbReference type="InterPro" id="IPR036775">
    <property type="entry name" value="DNA_pol_Y-fam_lit_finger_sf"/>
</dbReference>
<dbReference type="SUPFAM" id="SSF56672">
    <property type="entry name" value="DNA/RNA polymerases"/>
    <property type="match status" value="1"/>
</dbReference>
<dbReference type="InterPro" id="IPR017961">
    <property type="entry name" value="DNA_pol_Y-fam_little_finger"/>
</dbReference>
<dbReference type="CDD" id="cd01700">
    <property type="entry name" value="PolY_Pol_V_umuC"/>
    <property type="match status" value="1"/>
</dbReference>
<dbReference type="PROSITE" id="PS50173">
    <property type="entry name" value="UMUC"/>
    <property type="match status" value="1"/>
</dbReference>
<reference evidence="7 8" key="1">
    <citation type="submission" date="2020-10" db="EMBL/GenBank/DDBJ databases">
        <title>Complete genome of Cruoricapor ignavus strain M1214 isolated from the blood culture of a febrile patient.</title>
        <authorList>
            <person name="Guglielmino C.J.D."/>
        </authorList>
    </citation>
    <scope>NUCLEOTIDE SEQUENCE [LARGE SCALE GENOMIC DNA]</scope>
    <source>
        <strain evidence="7 8">M1214</strain>
    </source>
</reference>
<accession>A0A7M1T465</accession>
<dbReference type="InterPro" id="IPR043128">
    <property type="entry name" value="Rev_trsase/Diguanyl_cyclase"/>
</dbReference>
<dbReference type="AlphaFoldDB" id="A0A7M1T465"/>
<dbReference type="Pfam" id="PF11799">
    <property type="entry name" value="IMS_C"/>
    <property type="match status" value="1"/>
</dbReference>
<dbReference type="GO" id="GO:0003684">
    <property type="term" value="F:damaged DNA binding"/>
    <property type="evidence" value="ECO:0007669"/>
    <property type="project" value="InterPro"/>
</dbReference>
<dbReference type="GO" id="GO:0005829">
    <property type="term" value="C:cytosol"/>
    <property type="evidence" value="ECO:0007669"/>
    <property type="project" value="TreeGrafter"/>
</dbReference>
<dbReference type="Gene3D" id="1.10.150.20">
    <property type="entry name" value="5' to 3' exonuclease, C-terminal subdomain"/>
    <property type="match status" value="1"/>
</dbReference>
<dbReference type="RefSeq" id="WP_193440583.1">
    <property type="nucleotide sequence ID" value="NZ_CP063145.1"/>
</dbReference>
<dbReference type="InterPro" id="IPR043502">
    <property type="entry name" value="DNA/RNA_pol_sf"/>
</dbReference>
<dbReference type="Gene3D" id="3.30.70.270">
    <property type="match status" value="1"/>
</dbReference>
<evidence type="ECO:0000313" key="8">
    <source>
        <dbReference type="Proteomes" id="UP000593605"/>
    </source>
</evidence>
<proteinExistence type="inferred from homology"/>
<dbReference type="Proteomes" id="UP000593605">
    <property type="component" value="Chromosome"/>
</dbReference>
<dbReference type="EMBL" id="CP063145">
    <property type="protein sequence ID" value="QOR74599.1"/>
    <property type="molecule type" value="Genomic_DNA"/>
</dbReference>
<name>A0A7M1T465_9FLAO</name>
<evidence type="ECO:0000256" key="1">
    <source>
        <dbReference type="ARBA" id="ARBA00010945"/>
    </source>
</evidence>
<dbReference type="KEGG" id="civ:IMZ16_03970"/>
<dbReference type="GO" id="GO:0009432">
    <property type="term" value="P:SOS response"/>
    <property type="evidence" value="ECO:0007669"/>
    <property type="project" value="UniProtKB-KW"/>
</dbReference>
<keyword evidence="4" id="KW-0234">DNA repair</keyword>
<dbReference type="InterPro" id="IPR001126">
    <property type="entry name" value="UmuC"/>
</dbReference>
<dbReference type="Gene3D" id="3.40.1170.60">
    <property type="match status" value="1"/>
</dbReference>
<evidence type="ECO:0000256" key="3">
    <source>
        <dbReference type="ARBA" id="ARBA00023199"/>
    </source>
</evidence>
<dbReference type="PANTHER" id="PTHR11076">
    <property type="entry name" value="DNA REPAIR POLYMERASE UMUC / TRANSFERASE FAMILY MEMBER"/>
    <property type="match status" value="1"/>
</dbReference>
<evidence type="ECO:0000259" key="6">
    <source>
        <dbReference type="PROSITE" id="PS50173"/>
    </source>
</evidence>
<keyword evidence="5" id="KW-0742">SOS response</keyword>
<keyword evidence="2" id="KW-0227">DNA damage</keyword>
<evidence type="ECO:0000313" key="7">
    <source>
        <dbReference type="EMBL" id="QOR74599.1"/>
    </source>
</evidence>
<keyword evidence="3" id="KW-0741">SOS mutagenesis</keyword>
<dbReference type="GO" id="GO:0006281">
    <property type="term" value="P:DNA repair"/>
    <property type="evidence" value="ECO:0007669"/>
    <property type="project" value="UniProtKB-KW"/>
</dbReference>
<dbReference type="Pfam" id="PF00817">
    <property type="entry name" value="IMS"/>
    <property type="match status" value="1"/>
</dbReference>
<evidence type="ECO:0000256" key="5">
    <source>
        <dbReference type="ARBA" id="ARBA00023236"/>
    </source>
</evidence>
<dbReference type="SUPFAM" id="SSF100879">
    <property type="entry name" value="Lesion bypass DNA polymerase (Y-family), little finger domain"/>
    <property type="match status" value="1"/>
</dbReference>
<dbReference type="GO" id="GO:0003887">
    <property type="term" value="F:DNA-directed DNA polymerase activity"/>
    <property type="evidence" value="ECO:0007669"/>
    <property type="project" value="TreeGrafter"/>
</dbReference>
<dbReference type="Pfam" id="PF13438">
    <property type="entry name" value="DUF4113"/>
    <property type="match status" value="1"/>
</dbReference>
<dbReference type="InterPro" id="IPR050116">
    <property type="entry name" value="DNA_polymerase-Y"/>
</dbReference>
<dbReference type="PANTHER" id="PTHR11076:SF34">
    <property type="entry name" value="PROTEIN UMUC"/>
    <property type="match status" value="1"/>
</dbReference>
<dbReference type="Gene3D" id="3.30.1490.100">
    <property type="entry name" value="DNA polymerase, Y-family, little finger domain"/>
    <property type="match status" value="1"/>
</dbReference>
<feature type="domain" description="UmuC" evidence="6">
    <location>
        <begin position="2"/>
        <end position="187"/>
    </location>
</feature>
<evidence type="ECO:0000256" key="2">
    <source>
        <dbReference type="ARBA" id="ARBA00022763"/>
    </source>
</evidence>
<sequence length="420" mass="48435">MYGLIDGNNFYASCERIFRPDLRNTPVVVLSNNDGCAIARSNEAKALGIKMGQPYFQFKDLADRESVAVFSANFVLYGDISNRITNICRRYCQDVEIYSIDESFLDFHGYPYVNLQEHCEKLRMHILNGLDVPCSIGIAPSKTLAKVANKIAKKFPERTNGVYIIDNAKKIESAIKWFPLEDVWGIGRRYFERFSAEGIKTAYDFTQLPEGYVQKIMGIYGVRMHRELQGIPQYNLSERKDKKMIATTRTFEKRSQDYEYLLERITTFAFKCAEKLRKQQSCCRFVTVFITTDRFRTSDRQYSNSFSIPLVNSSNSAIVISKAAKDALNRIFVEGLSYKKAGVIVSEFVPEDERTQSLFDEDFQGKHRPLMETIDKMNKKLGSDKIKLAGMDIQRTWKMNQKKLSPKYSTDINQLIKIRT</sequence>
<gene>
    <name evidence="7" type="ORF">IMZ16_03970</name>
</gene>
<dbReference type="InterPro" id="IPR025188">
    <property type="entry name" value="DUF4113"/>
</dbReference>
<comment type="similarity">
    <text evidence="1">Belongs to the DNA polymerase type-Y family.</text>
</comment>
<evidence type="ECO:0000256" key="4">
    <source>
        <dbReference type="ARBA" id="ARBA00023204"/>
    </source>
</evidence>
<protein>
    <submittedName>
        <fullName evidence="7">Y-family DNA polymerase</fullName>
    </submittedName>
</protein>